<reference evidence="1 2" key="1">
    <citation type="submission" date="2022-06" db="EMBL/GenBank/DDBJ databases">
        <title>Isolation of gut microbiota from human fecal samples.</title>
        <authorList>
            <person name="Pamer E.G."/>
            <person name="Barat B."/>
            <person name="Waligurski E."/>
            <person name="Medina S."/>
            <person name="Paddock L."/>
            <person name="Mostad J."/>
        </authorList>
    </citation>
    <scope>NUCLEOTIDE SEQUENCE [LARGE SCALE GENOMIC DNA]</scope>
    <source>
        <strain evidence="1 2">DFI.9.73</strain>
    </source>
</reference>
<accession>A0ABT1RZW4</accession>
<evidence type="ECO:0000313" key="1">
    <source>
        <dbReference type="EMBL" id="MCQ4840222.1"/>
    </source>
</evidence>
<keyword evidence="2" id="KW-1185">Reference proteome</keyword>
<organism evidence="1 2">
    <name type="scientific">Neglectibacter timonensis</name>
    <dbReference type="NCBI Taxonomy" id="1776382"/>
    <lineage>
        <taxon>Bacteria</taxon>
        <taxon>Bacillati</taxon>
        <taxon>Bacillota</taxon>
        <taxon>Clostridia</taxon>
        <taxon>Eubacteriales</taxon>
        <taxon>Oscillospiraceae</taxon>
        <taxon>Neglectibacter</taxon>
    </lineage>
</organism>
<evidence type="ECO:0008006" key="3">
    <source>
        <dbReference type="Google" id="ProtNLM"/>
    </source>
</evidence>
<name>A0ABT1RZW4_9FIRM</name>
<protein>
    <recommendedName>
        <fullName evidence="3">Butirosin biosynthesis protein H-like</fullName>
    </recommendedName>
</protein>
<evidence type="ECO:0000313" key="2">
    <source>
        <dbReference type="Proteomes" id="UP001524473"/>
    </source>
</evidence>
<proteinExistence type="predicted"/>
<dbReference type="RefSeq" id="WP_066863212.1">
    <property type="nucleotide sequence ID" value="NZ_CABKVV010000013.1"/>
</dbReference>
<sequence>MTTKQSNNKIPKIHKFITNEQGENYWFNGCGRYVMNALGEKDYDYEFFAGLTGDVFAQIFSYNIFRGDGVTDYVLSEGRAAFVEEIFSKCGYASAFVQEEQLKADKEKYLQLLLSYIDKGIPVISNLRIMGHPKWIVFVGYEEDGKTLLFMTDNMTEPERVSTEEVFCENIDDECGRSRGFVFVGEKKEQKNLKQIYRDAILSLPNLLMSKTKNYCFGASAFRGWADEIESGRYDHMKPEEFDPWFMYQNYVCVLATNSSCCYEFLDRAEKLNPDFGFIGELYRLYHKMQNMWKKDADSLEAIGGGFNITLEALQDISRRSAIAAKIREFAACADEIVQTIQESSTQS</sequence>
<dbReference type="GeneID" id="90532175"/>
<dbReference type="Proteomes" id="UP001524473">
    <property type="component" value="Unassembled WGS sequence"/>
</dbReference>
<dbReference type="EMBL" id="JANFZH010000021">
    <property type="protein sequence ID" value="MCQ4840222.1"/>
    <property type="molecule type" value="Genomic_DNA"/>
</dbReference>
<gene>
    <name evidence="1" type="ORF">NE695_09895</name>
</gene>
<comment type="caution">
    <text evidence="1">The sequence shown here is derived from an EMBL/GenBank/DDBJ whole genome shotgun (WGS) entry which is preliminary data.</text>
</comment>